<gene>
    <name evidence="1" type="ORF">PHYBLDRAFT_162441</name>
</gene>
<dbReference type="AlphaFoldDB" id="A0A167QAF1"/>
<accession>A0A167QAF1</accession>
<organism evidence="1 2">
    <name type="scientific">Phycomyces blakesleeanus (strain ATCC 8743b / DSM 1359 / FGSC 10004 / NBRC 33097 / NRRL 1555)</name>
    <dbReference type="NCBI Taxonomy" id="763407"/>
    <lineage>
        <taxon>Eukaryota</taxon>
        <taxon>Fungi</taxon>
        <taxon>Fungi incertae sedis</taxon>
        <taxon>Mucoromycota</taxon>
        <taxon>Mucoromycotina</taxon>
        <taxon>Mucoromycetes</taxon>
        <taxon>Mucorales</taxon>
        <taxon>Phycomycetaceae</taxon>
        <taxon>Phycomyces</taxon>
    </lineage>
</organism>
<keyword evidence="2" id="KW-1185">Reference proteome</keyword>
<dbReference type="VEuPathDB" id="FungiDB:PHYBLDRAFT_162441"/>
<dbReference type="GeneID" id="28995531"/>
<protein>
    <submittedName>
        <fullName evidence="1">Uncharacterized protein</fullName>
    </submittedName>
</protein>
<dbReference type="RefSeq" id="XP_018297407.1">
    <property type="nucleotide sequence ID" value="XM_018434625.1"/>
</dbReference>
<sequence length="124" mass="14386">MCISHSHALKNYGIDFTRCHKNWASITKGIADGDSTVIRKNHQLNSKLNLQLNLQLNPHIFPIVTKELESINSHYTAVNAQEDITVHKEVLRLTIFRFYGFIKIMSDKRKTNSDRERHDSNIIK</sequence>
<name>A0A167QAF1_PHYB8</name>
<dbReference type="InParanoid" id="A0A167QAF1"/>
<dbReference type="Proteomes" id="UP000077315">
    <property type="component" value="Unassembled WGS sequence"/>
</dbReference>
<dbReference type="EMBL" id="KV440972">
    <property type="protein sequence ID" value="OAD79367.1"/>
    <property type="molecule type" value="Genomic_DNA"/>
</dbReference>
<reference evidence="2" key="1">
    <citation type="submission" date="2015-06" db="EMBL/GenBank/DDBJ databases">
        <title>Expansion of signal transduction pathways in fungi by whole-genome duplication.</title>
        <authorList>
            <consortium name="DOE Joint Genome Institute"/>
            <person name="Corrochano L.M."/>
            <person name="Kuo A."/>
            <person name="Marcet-Houben M."/>
            <person name="Polaino S."/>
            <person name="Salamov A."/>
            <person name="Villalobos J.M."/>
            <person name="Alvarez M.I."/>
            <person name="Avalos J."/>
            <person name="Benito E.P."/>
            <person name="Benoit I."/>
            <person name="Burger G."/>
            <person name="Camino L.P."/>
            <person name="Canovas D."/>
            <person name="Cerda-Olmedo E."/>
            <person name="Cheng J.-F."/>
            <person name="Dominguez A."/>
            <person name="Elias M."/>
            <person name="Eslava A.P."/>
            <person name="Glaser F."/>
            <person name="Grimwood J."/>
            <person name="Gutierrez G."/>
            <person name="Heitman J."/>
            <person name="Henrissat B."/>
            <person name="Iturriaga E.A."/>
            <person name="Lang B.F."/>
            <person name="Lavin J.L."/>
            <person name="Lee S."/>
            <person name="Li W."/>
            <person name="Lindquist E."/>
            <person name="Lopez-Garcia S."/>
            <person name="Luque E.M."/>
            <person name="Marcos A.T."/>
            <person name="Martin J."/>
            <person name="McCluskey K."/>
            <person name="Medina H.R."/>
            <person name="Miralles-Duran A."/>
            <person name="Miyazaki A."/>
            <person name="Munoz-Torres E."/>
            <person name="Oguiza J.A."/>
            <person name="Ohm R."/>
            <person name="Olmedo M."/>
            <person name="Orejas M."/>
            <person name="Ortiz-Castellanos L."/>
            <person name="Pisabarro A.G."/>
            <person name="Rodriguez-Romero J."/>
            <person name="Ruiz-Herrera J."/>
            <person name="Ruiz-Vazquez R."/>
            <person name="Sanz C."/>
            <person name="Schackwitz W."/>
            <person name="Schmutz J."/>
            <person name="Shahriari M."/>
            <person name="Shelest E."/>
            <person name="Silva-Franco F."/>
            <person name="Soanes D."/>
            <person name="Syed K."/>
            <person name="Tagua V.G."/>
            <person name="Talbot N.J."/>
            <person name="Thon M."/>
            <person name="De vries R.P."/>
            <person name="Wiebenga A."/>
            <person name="Yadav J.S."/>
            <person name="Braun E.L."/>
            <person name="Baker S."/>
            <person name="Garre V."/>
            <person name="Horwitz B."/>
            <person name="Torres-Martinez S."/>
            <person name="Idnurm A."/>
            <person name="Herrera-Estrella A."/>
            <person name="Gabaldon T."/>
            <person name="Grigoriev I.V."/>
        </authorList>
    </citation>
    <scope>NUCLEOTIDE SEQUENCE [LARGE SCALE GENOMIC DNA]</scope>
    <source>
        <strain evidence="2">NRRL 1555(-)</strain>
    </source>
</reference>
<proteinExistence type="predicted"/>
<evidence type="ECO:0000313" key="2">
    <source>
        <dbReference type="Proteomes" id="UP000077315"/>
    </source>
</evidence>
<evidence type="ECO:0000313" key="1">
    <source>
        <dbReference type="EMBL" id="OAD79367.1"/>
    </source>
</evidence>